<evidence type="ECO:0000256" key="2">
    <source>
        <dbReference type="ARBA" id="ARBA00022475"/>
    </source>
</evidence>
<evidence type="ECO:0000256" key="1">
    <source>
        <dbReference type="ARBA" id="ARBA00004651"/>
    </source>
</evidence>
<evidence type="ECO:0000256" key="5">
    <source>
        <dbReference type="ARBA" id="ARBA00023136"/>
    </source>
</evidence>
<name>A0ABY2J304_9MICO</name>
<proteinExistence type="predicted"/>
<evidence type="ECO:0000256" key="6">
    <source>
        <dbReference type="SAM" id="Phobius"/>
    </source>
</evidence>
<dbReference type="Pfam" id="PF13396">
    <property type="entry name" value="PLDc_N"/>
    <property type="match status" value="1"/>
</dbReference>
<gene>
    <name evidence="8" type="ORF">E3T28_11040</name>
</gene>
<evidence type="ECO:0000256" key="4">
    <source>
        <dbReference type="ARBA" id="ARBA00022989"/>
    </source>
</evidence>
<keyword evidence="5 6" id="KW-0472">Membrane</keyword>
<accession>A0ABY2J304</accession>
<evidence type="ECO:0000259" key="7">
    <source>
        <dbReference type="Pfam" id="PF13396"/>
    </source>
</evidence>
<comment type="subcellular location">
    <subcellularLocation>
        <location evidence="1">Cell membrane</location>
        <topology evidence="1">Multi-pass membrane protein</topology>
    </subcellularLocation>
</comment>
<keyword evidence="2" id="KW-1003">Cell membrane</keyword>
<evidence type="ECO:0000313" key="9">
    <source>
        <dbReference type="Proteomes" id="UP000297853"/>
    </source>
</evidence>
<dbReference type="RefSeq" id="WP_134430970.1">
    <property type="nucleotide sequence ID" value="NZ_SOGQ01000055.1"/>
</dbReference>
<keyword evidence="4 6" id="KW-1133">Transmembrane helix</keyword>
<feature type="domain" description="Cardiolipin synthase N-terminal" evidence="7">
    <location>
        <begin position="28"/>
        <end position="67"/>
    </location>
</feature>
<keyword evidence="3 6" id="KW-0812">Transmembrane</keyword>
<dbReference type="InterPro" id="IPR027379">
    <property type="entry name" value="CLS_N"/>
</dbReference>
<protein>
    <recommendedName>
        <fullName evidence="7">Cardiolipin synthase N-terminal domain-containing protein</fullName>
    </recommendedName>
</protein>
<dbReference type="EMBL" id="SOGQ01000055">
    <property type="protein sequence ID" value="TFC98143.1"/>
    <property type="molecule type" value="Genomic_DNA"/>
</dbReference>
<sequence length="136" mass="15502">MDFWENLWGTIWFFFWTFAIISYFFALFGVIVDLFRDRQLSGWAKAVWFLALFFVPFLTVLIYVIARGKGMAERSSKESREYQAQTDQYIRTVAGTGSGATEEITRAKALLDAGTITPAEFDALKSKALSSSSYME</sequence>
<feature type="transmembrane region" description="Helical" evidence="6">
    <location>
        <begin position="12"/>
        <end position="35"/>
    </location>
</feature>
<organism evidence="8 9">
    <name type="scientific">Cryobacterium sinapicolor</name>
    <dbReference type="NCBI Taxonomy" id="1259236"/>
    <lineage>
        <taxon>Bacteria</taxon>
        <taxon>Bacillati</taxon>
        <taxon>Actinomycetota</taxon>
        <taxon>Actinomycetes</taxon>
        <taxon>Micrococcales</taxon>
        <taxon>Microbacteriaceae</taxon>
        <taxon>Cryobacterium</taxon>
    </lineage>
</organism>
<comment type="caution">
    <text evidence="8">The sequence shown here is derived from an EMBL/GenBank/DDBJ whole genome shotgun (WGS) entry which is preliminary data.</text>
</comment>
<keyword evidence="9" id="KW-1185">Reference proteome</keyword>
<feature type="transmembrane region" description="Helical" evidence="6">
    <location>
        <begin position="47"/>
        <end position="66"/>
    </location>
</feature>
<dbReference type="Proteomes" id="UP000297853">
    <property type="component" value="Unassembled WGS sequence"/>
</dbReference>
<evidence type="ECO:0000256" key="3">
    <source>
        <dbReference type="ARBA" id="ARBA00022692"/>
    </source>
</evidence>
<reference evidence="8 9" key="1">
    <citation type="submission" date="2019-03" db="EMBL/GenBank/DDBJ databases">
        <title>Genomics of glacier-inhabiting Cryobacterium strains.</title>
        <authorList>
            <person name="Liu Q."/>
            <person name="Xin Y.-H."/>
        </authorList>
    </citation>
    <scope>NUCLEOTIDE SEQUENCE [LARGE SCALE GENOMIC DNA]</scope>
    <source>
        <strain evidence="8 9">TMT1-23-1</strain>
    </source>
</reference>
<evidence type="ECO:0000313" key="8">
    <source>
        <dbReference type="EMBL" id="TFC98143.1"/>
    </source>
</evidence>